<dbReference type="Proteomes" id="UP000254958">
    <property type="component" value="Unassembled WGS sequence"/>
</dbReference>
<dbReference type="EMBL" id="QQAW01000003">
    <property type="protein sequence ID" value="RDI38886.1"/>
    <property type="molecule type" value="Genomic_DNA"/>
</dbReference>
<evidence type="ECO:0000313" key="1">
    <source>
        <dbReference type="EMBL" id="RDI38886.1"/>
    </source>
</evidence>
<organism evidence="1 2">
    <name type="scientific">Gluconacetobacter liquefaciens</name>
    <name type="common">Acetobacter liquefaciens</name>
    <dbReference type="NCBI Taxonomy" id="89584"/>
    <lineage>
        <taxon>Bacteria</taxon>
        <taxon>Pseudomonadati</taxon>
        <taxon>Pseudomonadota</taxon>
        <taxon>Alphaproteobacteria</taxon>
        <taxon>Acetobacterales</taxon>
        <taxon>Acetobacteraceae</taxon>
        <taxon>Gluconacetobacter</taxon>
    </lineage>
</organism>
<name>A0A370G733_GLULI</name>
<sequence length="298" mass="35414">MGIYFHTFDYTEEHIENIFFNPESILLRNVLEHKIKPALVDFPYALMRQLPFRIHEVSRVMREQEHIWWSRTDHLPSLSDLTSYFKDKLRSMEDALNGNVPQVLSFPFKISDYPEGDVWIEAKNDDNNPSKAIAAYFKSDNIVHTSHCVINNDYVEFQKDFQKHTFVFKEGDFYIFSQWRFVGNNFVNFKKSFPANNVMQGSPFSFNEMTDAWRIYDSLQESENQGHIIKRNVDKLFTEQELKKLPLHLKASLFFLSSVLDEKMKRKLQRNPIRFFEDAKNPISKKIGEFYMDAIKHK</sequence>
<dbReference type="AlphaFoldDB" id="A0A370G733"/>
<evidence type="ECO:0000313" key="2">
    <source>
        <dbReference type="Proteomes" id="UP000254958"/>
    </source>
</evidence>
<comment type="caution">
    <text evidence="1">The sequence shown here is derived from an EMBL/GenBank/DDBJ whole genome shotgun (WGS) entry which is preliminary data.</text>
</comment>
<accession>A0A370G733</accession>
<reference evidence="1 2" key="1">
    <citation type="submission" date="2018-07" db="EMBL/GenBank/DDBJ databases">
        <title>Genomic Encyclopedia of Type Strains, Phase IV (KMG-IV): sequencing the most valuable type-strain genomes for metagenomic binning, comparative biology and taxonomic classification.</title>
        <authorList>
            <person name="Goeker M."/>
        </authorList>
    </citation>
    <scope>NUCLEOTIDE SEQUENCE [LARGE SCALE GENOMIC DNA]</scope>
    <source>
        <strain evidence="1 2">DSM 5603</strain>
    </source>
</reference>
<gene>
    <name evidence="1" type="ORF">C7453_103347</name>
</gene>
<protein>
    <submittedName>
        <fullName evidence="1">Uncharacterized protein</fullName>
    </submittedName>
</protein>
<proteinExistence type="predicted"/>
<dbReference type="RefSeq" id="WP_211311033.1">
    <property type="nucleotide sequence ID" value="NZ_BJMI01000002.1"/>
</dbReference>
<keyword evidence="2" id="KW-1185">Reference proteome</keyword>